<protein>
    <submittedName>
        <fullName evidence="2">Uncharacterized protein</fullName>
    </submittedName>
</protein>
<organism evidence="2 3">
    <name type="scientific">Albula glossodonta</name>
    <name type="common">roundjaw bonefish</name>
    <dbReference type="NCBI Taxonomy" id="121402"/>
    <lineage>
        <taxon>Eukaryota</taxon>
        <taxon>Metazoa</taxon>
        <taxon>Chordata</taxon>
        <taxon>Craniata</taxon>
        <taxon>Vertebrata</taxon>
        <taxon>Euteleostomi</taxon>
        <taxon>Actinopterygii</taxon>
        <taxon>Neopterygii</taxon>
        <taxon>Teleostei</taxon>
        <taxon>Albuliformes</taxon>
        <taxon>Albulidae</taxon>
        <taxon>Albula</taxon>
    </lineage>
</organism>
<evidence type="ECO:0000313" key="2">
    <source>
        <dbReference type="EMBL" id="KAG9337274.1"/>
    </source>
</evidence>
<reference evidence="2" key="1">
    <citation type="thesis" date="2021" institute="BYU ScholarsArchive" country="Provo, UT, USA">
        <title>Applications of and Algorithms for Genome Assembly and Genomic Analyses with an Emphasis on Marine Teleosts.</title>
        <authorList>
            <person name="Pickett B.D."/>
        </authorList>
    </citation>
    <scope>NUCLEOTIDE SEQUENCE</scope>
    <source>
        <strain evidence="2">HI-2016</strain>
    </source>
</reference>
<keyword evidence="3" id="KW-1185">Reference proteome</keyword>
<feature type="region of interest" description="Disordered" evidence="1">
    <location>
        <begin position="34"/>
        <end position="135"/>
    </location>
</feature>
<dbReference type="Proteomes" id="UP000824540">
    <property type="component" value="Unassembled WGS sequence"/>
</dbReference>
<gene>
    <name evidence="2" type="ORF">JZ751_029560</name>
</gene>
<evidence type="ECO:0000313" key="3">
    <source>
        <dbReference type="Proteomes" id="UP000824540"/>
    </source>
</evidence>
<sequence>MDISPNRALLQWTGLMASNTRSIAFPSYRNHEYCAPPPHHHSPSHQELEGLQGPERSPLQGQRRTQTDTRPALPLLSPLFWDTSTPSTTSSRNNSAPSTTEATAGMFRLGGCSVDSEGGEEEGEGISRQHTSTDNDLRNTLNMLVGPADCREQTDQCWLMGKGCLETGLHQPVLVMGRQEEAELVPVWESSPQPDELVCLLLHMRQ</sequence>
<name>A0A8T2NBE9_9TELE</name>
<comment type="caution">
    <text evidence="2">The sequence shown here is derived from an EMBL/GenBank/DDBJ whole genome shotgun (WGS) entry which is preliminary data.</text>
</comment>
<accession>A0A8T2NBE9</accession>
<proteinExistence type="predicted"/>
<feature type="compositionally biased region" description="Low complexity" evidence="1">
    <location>
        <begin position="83"/>
        <end position="100"/>
    </location>
</feature>
<dbReference type="EMBL" id="JAFBMS010000091">
    <property type="protein sequence ID" value="KAG9337274.1"/>
    <property type="molecule type" value="Genomic_DNA"/>
</dbReference>
<feature type="compositionally biased region" description="Basic and acidic residues" evidence="1">
    <location>
        <begin position="125"/>
        <end position="135"/>
    </location>
</feature>
<dbReference type="AlphaFoldDB" id="A0A8T2NBE9"/>
<evidence type="ECO:0000256" key="1">
    <source>
        <dbReference type="SAM" id="MobiDB-lite"/>
    </source>
</evidence>